<dbReference type="Pfam" id="PF03732">
    <property type="entry name" value="Retrotrans_gag"/>
    <property type="match status" value="1"/>
</dbReference>
<dbReference type="CDD" id="cd00303">
    <property type="entry name" value="retropepsin_like"/>
    <property type="match status" value="1"/>
</dbReference>
<dbReference type="InterPro" id="IPR032567">
    <property type="entry name" value="RTL1-rel"/>
</dbReference>
<reference evidence="4" key="1">
    <citation type="journal article" date="2022" name="Int. J. Mol. Sci.">
        <title>Draft Genome of Tanacetum Coccineum: Genomic Comparison of Closely Related Tanacetum-Family Plants.</title>
        <authorList>
            <person name="Yamashiro T."/>
            <person name="Shiraishi A."/>
            <person name="Nakayama K."/>
            <person name="Satake H."/>
        </authorList>
    </citation>
    <scope>NUCLEOTIDE SEQUENCE</scope>
</reference>
<evidence type="ECO:0000259" key="3">
    <source>
        <dbReference type="Pfam" id="PF17919"/>
    </source>
</evidence>
<dbReference type="InterPro" id="IPR043128">
    <property type="entry name" value="Rev_trsase/Diguanyl_cyclase"/>
</dbReference>
<dbReference type="Gene3D" id="3.10.10.10">
    <property type="entry name" value="HIV Type 1 Reverse Transcriptase, subunit A, domain 1"/>
    <property type="match status" value="1"/>
</dbReference>
<proteinExistence type="predicted"/>
<dbReference type="Pfam" id="PF08284">
    <property type="entry name" value="RVP_2"/>
    <property type="match status" value="1"/>
</dbReference>
<feature type="domain" description="Retrotransposon gag" evidence="2">
    <location>
        <begin position="208"/>
        <end position="273"/>
    </location>
</feature>
<dbReference type="Gene3D" id="2.40.70.10">
    <property type="entry name" value="Acid Proteases"/>
    <property type="match status" value="1"/>
</dbReference>
<dbReference type="Proteomes" id="UP001151760">
    <property type="component" value="Unassembled WGS sequence"/>
</dbReference>
<evidence type="ECO:0000256" key="1">
    <source>
        <dbReference type="SAM" id="MobiDB-lite"/>
    </source>
</evidence>
<feature type="domain" description="Reverse transcriptase/retrotransposon-derived protein RNase H-like" evidence="3">
    <location>
        <begin position="688"/>
        <end position="740"/>
    </location>
</feature>
<name>A0ABQ4YI22_9ASTR</name>
<dbReference type="Gene3D" id="3.30.70.270">
    <property type="match status" value="1"/>
</dbReference>
<organism evidence="4 5">
    <name type="scientific">Tanacetum coccineum</name>
    <dbReference type="NCBI Taxonomy" id="301880"/>
    <lineage>
        <taxon>Eukaryota</taxon>
        <taxon>Viridiplantae</taxon>
        <taxon>Streptophyta</taxon>
        <taxon>Embryophyta</taxon>
        <taxon>Tracheophyta</taxon>
        <taxon>Spermatophyta</taxon>
        <taxon>Magnoliopsida</taxon>
        <taxon>eudicotyledons</taxon>
        <taxon>Gunneridae</taxon>
        <taxon>Pentapetalae</taxon>
        <taxon>asterids</taxon>
        <taxon>campanulids</taxon>
        <taxon>Asterales</taxon>
        <taxon>Asteraceae</taxon>
        <taxon>Asteroideae</taxon>
        <taxon>Anthemideae</taxon>
        <taxon>Anthemidinae</taxon>
        <taxon>Tanacetum</taxon>
    </lineage>
</organism>
<keyword evidence="4" id="KW-0548">Nucleotidyltransferase</keyword>
<keyword evidence="4" id="KW-0808">Transferase</keyword>
<evidence type="ECO:0000313" key="4">
    <source>
        <dbReference type="EMBL" id="GJS77102.1"/>
    </source>
</evidence>
<dbReference type="GO" id="GO:0003964">
    <property type="term" value="F:RNA-directed DNA polymerase activity"/>
    <property type="evidence" value="ECO:0007669"/>
    <property type="project" value="UniProtKB-KW"/>
</dbReference>
<comment type="caution">
    <text evidence="4">The sequence shown here is derived from an EMBL/GenBank/DDBJ whole genome shotgun (WGS) entry which is preliminary data.</text>
</comment>
<dbReference type="InterPro" id="IPR021109">
    <property type="entry name" value="Peptidase_aspartic_dom_sf"/>
</dbReference>
<evidence type="ECO:0000313" key="5">
    <source>
        <dbReference type="Proteomes" id="UP001151760"/>
    </source>
</evidence>
<dbReference type="InterPro" id="IPR036397">
    <property type="entry name" value="RNaseH_sf"/>
</dbReference>
<dbReference type="InterPro" id="IPR043502">
    <property type="entry name" value="DNA/RNA_pol_sf"/>
</dbReference>
<dbReference type="PANTHER" id="PTHR15503">
    <property type="entry name" value="LDOC1 RELATED"/>
    <property type="match status" value="1"/>
</dbReference>
<dbReference type="Gene3D" id="3.30.420.10">
    <property type="entry name" value="Ribonuclease H-like superfamily/Ribonuclease H"/>
    <property type="match status" value="1"/>
</dbReference>
<dbReference type="SUPFAM" id="SSF56672">
    <property type="entry name" value="DNA/RNA polymerases"/>
    <property type="match status" value="1"/>
</dbReference>
<dbReference type="SUPFAM" id="SSF53098">
    <property type="entry name" value="Ribonuclease H-like"/>
    <property type="match status" value="1"/>
</dbReference>
<reference evidence="4" key="2">
    <citation type="submission" date="2022-01" db="EMBL/GenBank/DDBJ databases">
        <authorList>
            <person name="Yamashiro T."/>
            <person name="Shiraishi A."/>
            <person name="Satake H."/>
            <person name="Nakayama K."/>
        </authorList>
    </citation>
    <scope>NUCLEOTIDE SEQUENCE</scope>
</reference>
<feature type="region of interest" description="Disordered" evidence="1">
    <location>
        <begin position="168"/>
        <end position="206"/>
    </location>
</feature>
<dbReference type="EMBL" id="BQNB010010424">
    <property type="protein sequence ID" value="GJS77102.1"/>
    <property type="molecule type" value="Genomic_DNA"/>
</dbReference>
<sequence length="964" mass="108312">MEVDTADAEAVADIGISERVVAHPEDGVGMGFEIAVSDVREDEEEFEVKASAADTREIVVDPLVIGDSSESFRGGIPDLEDTIYDIVNYMSKEYLKVQAMLSIERDHINSIHWHMALSQEEFCQVCRDRDDTRRRLRRLESYVERNLEALAAHEATRAANALEAENQIQNGNDGDNGNGGNGDGENGNGKNGNGGNGNPNENGRGDRHLMKLMTEVYCPRNEIQKMETKLWNLTVKNNDLAAYTQRFQELTMMCSKMVPEEEDRVEKFIGGLSDNIQGNVIAVEPTRLQDAIRIASNLMHQKLKGGQNVARAYMAGNNEKKPYNGRLPLCNKCQLHHEGPCIVRCGKYNKVGHLTRDSRNKNGVGEARGKAYVLGGGDDNPNSNVVKGTFLLNNHYAFILFDSGADRSFVSTTFSTLLDITLDTLDVSYAVELADGRISETNTVLRGCMLGLFGHPFNIDLMPVELGSFDAIIGMDWLAYHHAVIVCNEKVVRIPYGDEVLIVQGDGGSRREKSKLSIISCTKTHKYVEKGCQIFLAQVTKKETKGKSEEKRLEVVLSILDFSEVFPEDLPGLPPTRQVQFQIDLVPSAALVARAPYRLAPTELQELSTQLQELSDKGFIRPSSSSWGAPEDIPKTAFRTRYGHYEFQVMSFWTDQSTGSIHGSDESGFSKIAKPMTKLTQKNVKFDWSKKAESAFQLLNQKLCSSPILALPEGSENFVVYCDASRKGLGAVLMQREKRHYLYGTKCVVFTDHKSLQHILDQKELNMRQHRWLELLSDYDCKIRYHSGKANVILEVQVEARKEENYETEDLCDLKKAVLRARIMKAEIATYETDSLEEVDERTILERGSCLEDLMLWSSERTIQTLEDMLRACVMDFRKGWDRHLPLVEFSYNNSYHTSIKVAPFEALYGQKCRSPICWAEVGDAKLTGPEIVHETTEKIVQIKKRIQASEIGRRAMPIGGVCH</sequence>
<accession>A0ABQ4YI22</accession>
<keyword evidence="4" id="KW-0695">RNA-directed DNA polymerase</keyword>
<dbReference type="Pfam" id="PF17919">
    <property type="entry name" value="RT_RNaseH_2"/>
    <property type="match status" value="1"/>
</dbReference>
<keyword evidence="5" id="KW-1185">Reference proteome</keyword>
<dbReference type="InterPro" id="IPR005162">
    <property type="entry name" value="Retrotrans_gag_dom"/>
</dbReference>
<protein>
    <submittedName>
        <fullName evidence="4">Reverse transcriptase domain-containing protein</fullName>
    </submittedName>
</protein>
<evidence type="ECO:0000259" key="2">
    <source>
        <dbReference type="Pfam" id="PF03732"/>
    </source>
</evidence>
<dbReference type="InterPro" id="IPR012337">
    <property type="entry name" value="RNaseH-like_sf"/>
</dbReference>
<dbReference type="InterPro" id="IPR041577">
    <property type="entry name" value="RT_RNaseH_2"/>
</dbReference>
<dbReference type="PANTHER" id="PTHR15503:SF45">
    <property type="entry name" value="RNA-DIRECTED DNA POLYMERASE HOMOLOG"/>
    <property type="match status" value="1"/>
</dbReference>
<feature type="compositionally biased region" description="Gly residues" evidence="1">
    <location>
        <begin position="174"/>
        <end position="197"/>
    </location>
</feature>
<dbReference type="CDD" id="cd09274">
    <property type="entry name" value="RNase_HI_RT_Ty3"/>
    <property type="match status" value="1"/>
</dbReference>
<dbReference type="SUPFAM" id="SSF50630">
    <property type="entry name" value="Acid proteases"/>
    <property type="match status" value="1"/>
</dbReference>
<gene>
    <name evidence="4" type="ORF">Tco_0726983</name>
</gene>